<dbReference type="InterPro" id="IPR003615">
    <property type="entry name" value="HNH_nuc"/>
</dbReference>
<dbReference type="InterPro" id="IPR010902">
    <property type="entry name" value="NUMOD4"/>
</dbReference>
<dbReference type="Pfam" id="PF22083">
    <property type="entry name" value="I-HmuI_NUMOD-like"/>
    <property type="match status" value="1"/>
</dbReference>
<keyword evidence="2" id="KW-0255">Endonuclease</keyword>
<proteinExistence type="predicted"/>
<dbReference type="Pfam" id="PF07463">
    <property type="entry name" value="NUMOD4"/>
    <property type="match status" value="1"/>
</dbReference>
<dbReference type="Pfam" id="PF13392">
    <property type="entry name" value="HNH_3"/>
    <property type="match status" value="1"/>
</dbReference>
<dbReference type="InterPro" id="IPR054307">
    <property type="entry name" value="I-HmuI_NUMOD-like"/>
</dbReference>
<reference evidence="2 3" key="1">
    <citation type="journal article" date="2016" name="J. Dairy Sci.">
        <title>Characterization and adsorption of Lactobacillus virulent phage P1.</title>
        <authorList>
            <person name="Chen X."/>
            <person name="Xi Y."/>
            <person name="Zhang H."/>
            <person name="Wang Z."/>
            <person name="Fan M."/>
            <person name="Liu Y."/>
            <person name="Wu W."/>
        </authorList>
    </citation>
    <scope>NUCLEOTIDE SEQUENCE [LARGE SCALE GENOMIC DNA]</scope>
</reference>
<feature type="domain" description="HNH nuclease" evidence="1">
    <location>
        <begin position="63"/>
        <end position="111"/>
    </location>
</feature>
<accession>A0A1S5RCS3</accession>
<dbReference type="SUPFAM" id="SSF64496">
    <property type="entry name" value="DNA-binding domain of intron-encoded endonucleases"/>
    <property type="match status" value="1"/>
</dbReference>
<gene>
    <name evidence="2" type="ORF">LVP1_g046</name>
</gene>
<dbReference type="GO" id="GO:0004519">
    <property type="term" value="F:endonuclease activity"/>
    <property type="evidence" value="ECO:0007669"/>
    <property type="project" value="UniProtKB-KW"/>
</dbReference>
<evidence type="ECO:0000313" key="2">
    <source>
        <dbReference type="EMBL" id="ANO57975.1"/>
    </source>
</evidence>
<organism evidence="2 3">
    <name type="scientific">Lactobacillus phage P1</name>
    <dbReference type="NCBI Taxonomy" id="1846168"/>
    <lineage>
        <taxon>Viruses</taxon>
        <taxon>Duplodnaviria</taxon>
        <taxon>Heunggongvirae</taxon>
        <taxon>Uroviricota</taxon>
        <taxon>Caudoviricetes</taxon>
        <taxon>Tybeckvirinae</taxon>
        <taxon>Maenadvirus</taxon>
        <taxon>Maenadvirus P1</taxon>
    </lineage>
</organism>
<keyword evidence="3" id="KW-1185">Reference proteome</keyword>
<evidence type="ECO:0000313" key="3">
    <source>
        <dbReference type="Proteomes" id="UP000222183"/>
    </source>
</evidence>
<sequence length="171" mass="19726">MEKEVWKPILGYPNYEVSSLGRVRSITRKVKTRGNGTRTVKSKILSQDTTGRYHMVTLYKNGVPKNVSVHRQVALAFIDNPDNKETVDHIDRNKDNNRASNLRWASRLEQEKNKTFPQREIYAIKDNRKMKYSGVNDCARRLGLSASKISACLRGRRNTHGGYHFCECNKK</sequence>
<keyword evidence="2" id="KW-0378">Hydrolase</keyword>
<dbReference type="Gene3D" id="3.90.75.20">
    <property type="match status" value="1"/>
</dbReference>
<protein>
    <submittedName>
        <fullName evidence="2">HNH endonuclease</fullName>
    </submittedName>
</protein>
<evidence type="ECO:0000259" key="1">
    <source>
        <dbReference type="SMART" id="SM00507"/>
    </source>
</evidence>
<dbReference type="SMART" id="SM00507">
    <property type="entry name" value="HNHc"/>
    <property type="match status" value="1"/>
</dbReference>
<dbReference type="EMBL" id="KX223815">
    <property type="protein sequence ID" value="ANO57975.1"/>
    <property type="molecule type" value="Genomic_DNA"/>
</dbReference>
<name>A0A1S5RCS3_9CAUD</name>
<dbReference type="SUPFAM" id="SSF54060">
    <property type="entry name" value="His-Me finger endonucleases"/>
    <property type="match status" value="1"/>
</dbReference>
<dbReference type="GO" id="GO:0016788">
    <property type="term" value="F:hydrolase activity, acting on ester bonds"/>
    <property type="evidence" value="ECO:0007669"/>
    <property type="project" value="InterPro"/>
</dbReference>
<keyword evidence="2" id="KW-0540">Nuclease</keyword>
<dbReference type="InterPro" id="IPR044925">
    <property type="entry name" value="His-Me_finger_sf"/>
</dbReference>
<dbReference type="Proteomes" id="UP000222183">
    <property type="component" value="Segment"/>
</dbReference>